<evidence type="ECO:0000313" key="1">
    <source>
        <dbReference type="EMBL" id="SCM73997.1"/>
    </source>
</evidence>
<name>A0A212L941_9BACT</name>
<reference evidence="1" key="1">
    <citation type="submission" date="2016-08" db="EMBL/GenBank/DDBJ databases">
        <authorList>
            <person name="Seilhamer J.J."/>
        </authorList>
    </citation>
    <scope>NUCLEOTIDE SEQUENCE</scope>
    <source>
        <strain evidence="1">86-1</strain>
    </source>
</reference>
<gene>
    <name evidence="1" type="ORF">KL86DES1_21669</name>
</gene>
<dbReference type="EMBL" id="FMJC01000002">
    <property type="protein sequence ID" value="SCM73997.1"/>
    <property type="molecule type" value="Genomic_DNA"/>
</dbReference>
<organism evidence="1">
    <name type="scientific">uncultured Desulfovibrio sp</name>
    <dbReference type="NCBI Taxonomy" id="167968"/>
    <lineage>
        <taxon>Bacteria</taxon>
        <taxon>Pseudomonadati</taxon>
        <taxon>Thermodesulfobacteriota</taxon>
        <taxon>Desulfovibrionia</taxon>
        <taxon>Desulfovibrionales</taxon>
        <taxon>Desulfovibrionaceae</taxon>
        <taxon>Desulfovibrio</taxon>
        <taxon>environmental samples</taxon>
    </lineage>
</organism>
<proteinExistence type="predicted"/>
<sequence>MKCFVGEGPFCKRVASPTPPPPKTLIVGQSILTLKKCNALTLHESAPRHNVVWIRPSFSRCDEGSYGCLKRCDAGNYA</sequence>
<accession>A0A212L941</accession>
<protein>
    <submittedName>
        <fullName evidence="1">Uncharacterized protein</fullName>
    </submittedName>
</protein>
<dbReference type="AlphaFoldDB" id="A0A212L941"/>